<evidence type="ECO:0000313" key="3">
    <source>
        <dbReference type="EMBL" id="MBW0519056.1"/>
    </source>
</evidence>
<evidence type="ECO:0000259" key="2">
    <source>
        <dbReference type="Pfam" id="PF10551"/>
    </source>
</evidence>
<dbReference type="PANTHER" id="PTHR31569">
    <property type="entry name" value="SWIM-TYPE DOMAIN-CONTAINING PROTEIN"/>
    <property type="match status" value="1"/>
</dbReference>
<reference evidence="3" key="1">
    <citation type="submission" date="2021-03" db="EMBL/GenBank/DDBJ databases">
        <title>Draft genome sequence of rust myrtle Austropuccinia psidii MF-1, a brazilian biotype.</title>
        <authorList>
            <person name="Quecine M.C."/>
            <person name="Pachon D.M.R."/>
            <person name="Bonatelli M.L."/>
            <person name="Correr F.H."/>
            <person name="Franceschini L.M."/>
            <person name="Leite T.F."/>
            <person name="Margarido G.R.A."/>
            <person name="Almeida C.A."/>
            <person name="Ferrarezi J.A."/>
            <person name="Labate C.A."/>
        </authorList>
    </citation>
    <scope>NUCLEOTIDE SEQUENCE</scope>
    <source>
        <strain evidence="3">MF-1</strain>
    </source>
</reference>
<dbReference type="InterPro" id="IPR018289">
    <property type="entry name" value="MULE_transposase_dom"/>
</dbReference>
<name>A0A9Q3HV55_9BASI</name>
<gene>
    <name evidence="3" type="ORF">O181_058771</name>
</gene>
<feature type="region of interest" description="Disordered" evidence="1">
    <location>
        <begin position="1"/>
        <end position="27"/>
    </location>
</feature>
<evidence type="ECO:0000313" key="4">
    <source>
        <dbReference type="Proteomes" id="UP000765509"/>
    </source>
</evidence>
<protein>
    <recommendedName>
        <fullName evidence="2">MULE transposase domain-containing protein</fullName>
    </recommendedName>
</protein>
<sequence length="315" mass="36547">MTHNQIERGCDRSRTPNPNKNSSKMVTSRKLDCPFRLYARKYSKSTTRTLKVKNTEHSHDTTENIMSYPAFRKFNEQETSQIAQMSELMLMPGKIQAQLCSHRGSDRPVILQEIYNKLKKIKKEKLQGRRPIDAVIDTLKEENFVWSSARDAEGHISSLFFTPPCHKTPAGLSASQPIRPFLGLFCLMKNETEPSYTWELNQYINKVLPNTNIVHPPVIVIDRDLALKNSVKKLFPDSKVMLCIWNINKHTDNQGDHQSVEKERKNEAKRLFEDIGEDLFQRTMEEINPILQHFQDFLTGKVPFDQIPKNQEDHP</sequence>
<evidence type="ECO:0000256" key="1">
    <source>
        <dbReference type="SAM" id="MobiDB-lite"/>
    </source>
</evidence>
<feature type="domain" description="MULE transposase" evidence="2">
    <location>
        <begin position="184"/>
        <end position="249"/>
    </location>
</feature>
<organism evidence="3 4">
    <name type="scientific">Austropuccinia psidii MF-1</name>
    <dbReference type="NCBI Taxonomy" id="1389203"/>
    <lineage>
        <taxon>Eukaryota</taxon>
        <taxon>Fungi</taxon>
        <taxon>Dikarya</taxon>
        <taxon>Basidiomycota</taxon>
        <taxon>Pucciniomycotina</taxon>
        <taxon>Pucciniomycetes</taxon>
        <taxon>Pucciniales</taxon>
        <taxon>Sphaerophragmiaceae</taxon>
        <taxon>Austropuccinia</taxon>
    </lineage>
</organism>
<feature type="compositionally biased region" description="Basic and acidic residues" evidence="1">
    <location>
        <begin position="1"/>
        <end position="14"/>
    </location>
</feature>
<keyword evidence="4" id="KW-1185">Reference proteome</keyword>
<dbReference type="PANTHER" id="PTHR31569:SF4">
    <property type="entry name" value="SWIM-TYPE DOMAIN-CONTAINING PROTEIN"/>
    <property type="match status" value="1"/>
</dbReference>
<dbReference type="InterPro" id="IPR052579">
    <property type="entry name" value="Zinc_finger_SWIM"/>
</dbReference>
<dbReference type="Pfam" id="PF10551">
    <property type="entry name" value="MULE"/>
    <property type="match status" value="1"/>
</dbReference>
<dbReference type="AlphaFoldDB" id="A0A9Q3HV55"/>
<feature type="compositionally biased region" description="Polar residues" evidence="1">
    <location>
        <begin position="15"/>
        <end position="26"/>
    </location>
</feature>
<dbReference type="Proteomes" id="UP000765509">
    <property type="component" value="Unassembled WGS sequence"/>
</dbReference>
<proteinExistence type="predicted"/>
<comment type="caution">
    <text evidence="3">The sequence shown here is derived from an EMBL/GenBank/DDBJ whole genome shotgun (WGS) entry which is preliminary data.</text>
</comment>
<dbReference type="EMBL" id="AVOT02027071">
    <property type="protein sequence ID" value="MBW0519056.1"/>
    <property type="molecule type" value="Genomic_DNA"/>
</dbReference>
<accession>A0A9Q3HV55</accession>